<dbReference type="GeneID" id="18758700"/>
<keyword evidence="3" id="KW-1185">Reference proteome</keyword>
<name>K1XF81_MARBU</name>
<feature type="region of interest" description="Disordered" evidence="1">
    <location>
        <begin position="315"/>
        <end position="337"/>
    </location>
</feature>
<feature type="region of interest" description="Disordered" evidence="1">
    <location>
        <begin position="216"/>
        <end position="250"/>
    </location>
</feature>
<evidence type="ECO:0000313" key="3">
    <source>
        <dbReference type="Proteomes" id="UP000006753"/>
    </source>
</evidence>
<dbReference type="Proteomes" id="UP000006753">
    <property type="component" value="Unassembled WGS sequence"/>
</dbReference>
<evidence type="ECO:0000256" key="1">
    <source>
        <dbReference type="SAM" id="MobiDB-lite"/>
    </source>
</evidence>
<sequence length="519" mass="58239">MERNIFKSDSDSDNNSSSGAETLAHVARLNEANRTGTSFLTVHRAKRDVFPFPEPYEPAQEIVPIIEDQPFAPAVAAPADEAAETPTEEPKNISILDTPTRFPANFHPHPMFQRFIMAWPSEKAPWQEMAHWYGMWFEATGLFDSDVGLIDFLGTLVMGGWLTRRISNYNLLLAWFEARNEFRGKDKKWYSNEIIEALAQYAWYARVEGMKRDLEDAKIKSPEQARKPKKVASQEKPQNTPGPVRGDLKDIHNRTALGVSNTNSDIAKMLQEDIADRMAGRGRYGPGGDLTFLAGTPAHNIAYQFAGYSLNPGGLDPGGHNPGRPIPERRGPGWGSHSYTTLKQLYKGYNSSADEDEETDEAEDEDESPVQRFPRLPQPENPYYTGPYYVPTPAARKNSRNVGRSKMPGSGATSYDVKKRTLKLIHGRLMERGIYVDKSYVLAMYESCGGKPADTIMAIKEDAFNHRAPAADVVIDAEFMAESTWESVNTADEGRDMDRGVDHGMVEDLDQFWHPWQGR</sequence>
<reference evidence="2 3" key="1">
    <citation type="journal article" date="2012" name="BMC Genomics">
        <title>Sequencing the genome of Marssonina brunnea reveals fungus-poplar co-evolution.</title>
        <authorList>
            <person name="Zhu S."/>
            <person name="Cao Y.-Z."/>
            <person name="Jiang C."/>
            <person name="Tan B.-Y."/>
            <person name="Wang Z."/>
            <person name="Feng S."/>
            <person name="Zhang L."/>
            <person name="Su X.-H."/>
            <person name="Brejova B."/>
            <person name="Vinar T."/>
            <person name="Xu M."/>
            <person name="Wang M.-X."/>
            <person name="Zhang S.-G."/>
            <person name="Huang M.-R."/>
            <person name="Wu R."/>
            <person name="Zhou Y."/>
        </authorList>
    </citation>
    <scope>NUCLEOTIDE SEQUENCE [LARGE SCALE GENOMIC DNA]</scope>
    <source>
        <strain evidence="2 3">MB_m1</strain>
    </source>
</reference>
<protein>
    <submittedName>
        <fullName evidence="2">Uncharacterized protein</fullName>
    </submittedName>
</protein>
<organism evidence="2 3">
    <name type="scientific">Marssonina brunnea f. sp. multigermtubi (strain MB_m1)</name>
    <name type="common">Marssonina leaf spot fungus</name>
    <dbReference type="NCBI Taxonomy" id="1072389"/>
    <lineage>
        <taxon>Eukaryota</taxon>
        <taxon>Fungi</taxon>
        <taxon>Dikarya</taxon>
        <taxon>Ascomycota</taxon>
        <taxon>Pezizomycotina</taxon>
        <taxon>Leotiomycetes</taxon>
        <taxon>Helotiales</taxon>
        <taxon>Drepanopezizaceae</taxon>
        <taxon>Drepanopeziza</taxon>
    </lineage>
</organism>
<accession>K1XF81</accession>
<evidence type="ECO:0000313" key="2">
    <source>
        <dbReference type="EMBL" id="EKD19528.1"/>
    </source>
</evidence>
<feature type="region of interest" description="Disordered" evidence="1">
    <location>
        <begin position="1"/>
        <end position="21"/>
    </location>
</feature>
<feature type="compositionally biased region" description="Basic and acidic residues" evidence="1">
    <location>
        <begin position="216"/>
        <end position="226"/>
    </location>
</feature>
<dbReference type="OrthoDB" id="10351026at2759"/>
<proteinExistence type="predicted"/>
<feature type="compositionally biased region" description="Acidic residues" evidence="1">
    <location>
        <begin position="353"/>
        <end position="368"/>
    </location>
</feature>
<feature type="region of interest" description="Disordered" evidence="1">
    <location>
        <begin position="351"/>
        <end position="414"/>
    </location>
</feature>
<dbReference type="EMBL" id="JH921431">
    <property type="protein sequence ID" value="EKD19528.1"/>
    <property type="molecule type" value="Genomic_DNA"/>
</dbReference>
<feature type="compositionally biased region" description="Low complexity" evidence="1">
    <location>
        <begin position="382"/>
        <end position="393"/>
    </location>
</feature>
<dbReference type="InParanoid" id="K1XF81"/>
<dbReference type="KEGG" id="mbe:MBM_02765"/>
<dbReference type="HOGENOM" id="CLU_524848_0_0_1"/>
<gene>
    <name evidence="2" type="ORF">MBM_02765</name>
</gene>
<feature type="compositionally biased region" description="Basic and acidic residues" evidence="1">
    <location>
        <begin position="1"/>
        <end position="10"/>
    </location>
</feature>
<dbReference type="AlphaFoldDB" id="K1XF81"/>